<keyword evidence="1" id="KW-0732">Signal</keyword>
<accession>A0A8S2HSJ9</accession>
<dbReference type="Pfam" id="PF07143">
    <property type="entry name" value="CrtC"/>
    <property type="match status" value="1"/>
</dbReference>
<name>A0A8S2HSJ9_9BILA</name>
<dbReference type="EMBL" id="CAJOBA010003332">
    <property type="protein sequence ID" value="CAF3678373.1"/>
    <property type="molecule type" value="Genomic_DNA"/>
</dbReference>
<proteinExistence type="predicted"/>
<feature type="chain" id="PRO_5035707421" description="AttH domain-containing protein" evidence="1">
    <location>
        <begin position="21"/>
        <end position="392"/>
    </location>
</feature>
<gene>
    <name evidence="3" type="ORF">OVA965_LOCUS9430</name>
    <name evidence="4" type="ORF">TMI583_LOCUS9426</name>
</gene>
<evidence type="ECO:0000313" key="5">
    <source>
        <dbReference type="Proteomes" id="UP000682733"/>
    </source>
</evidence>
<organism evidence="4 5">
    <name type="scientific">Didymodactylos carnosus</name>
    <dbReference type="NCBI Taxonomy" id="1234261"/>
    <lineage>
        <taxon>Eukaryota</taxon>
        <taxon>Metazoa</taxon>
        <taxon>Spiralia</taxon>
        <taxon>Gnathifera</taxon>
        <taxon>Rotifera</taxon>
        <taxon>Eurotatoria</taxon>
        <taxon>Bdelloidea</taxon>
        <taxon>Philodinida</taxon>
        <taxon>Philodinidae</taxon>
        <taxon>Didymodactylos</taxon>
    </lineage>
</organism>
<evidence type="ECO:0000256" key="1">
    <source>
        <dbReference type="SAM" id="SignalP"/>
    </source>
</evidence>
<evidence type="ECO:0000313" key="3">
    <source>
        <dbReference type="EMBL" id="CAF0897127.1"/>
    </source>
</evidence>
<feature type="signal peptide" evidence="1">
    <location>
        <begin position="1"/>
        <end position="20"/>
    </location>
</feature>
<sequence>MYRQFVLCLFLLCIIRKTTSFICLSSKTNPGVHIPKDFGPHTNNFGSEWTYLTGNFKSQTNSIIHSTINLCEEKHLKFSFFIAVFYDTIGKNHVVNFGLTVISQKFHYNQTDISPHGEISNVKKGQLWKSTFSGEIITFSVSQINPTQTLGSIGTQYLLQINDKSSNISISLLGMDQAGVLYHGIHGFFQGPSNCSGYEYFSLPHLLSAGTIIYQKQVYSVSGILWLDRQYGNAPSFNGWYWYGLQIDDVSMSVYTFHTENNTILQDLTAVNILSIHKPTTKTLKGSNVKIKIRSTWKSPQTSIFYPTSVEIHIPHFGTITTEPFIKNQEFVSNLHGWPLYYEGFVHIKLSNIGYKAKQTFRKKFLLQHQGNNEINGYGFQELTDFNKNNLI</sequence>
<dbReference type="SUPFAM" id="SSF159245">
    <property type="entry name" value="AttH-like"/>
    <property type="match status" value="1"/>
</dbReference>
<dbReference type="PANTHER" id="PTHR38591:SF1">
    <property type="entry name" value="BLL1000 PROTEIN"/>
    <property type="match status" value="1"/>
</dbReference>
<dbReference type="Proteomes" id="UP000682733">
    <property type="component" value="Unassembled WGS sequence"/>
</dbReference>
<feature type="domain" description="AttH" evidence="2">
    <location>
        <begin position="48"/>
        <end position="232"/>
    </location>
</feature>
<dbReference type="PANTHER" id="PTHR38591">
    <property type="entry name" value="HYDROLASE"/>
    <property type="match status" value="1"/>
</dbReference>
<protein>
    <recommendedName>
        <fullName evidence="2">AttH domain-containing protein</fullName>
    </recommendedName>
</protein>
<dbReference type="Proteomes" id="UP000677228">
    <property type="component" value="Unassembled WGS sequence"/>
</dbReference>
<evidence type="ECO:0000259" key="2">
    <source>
        <dbReference type="Pfam" id="PF07143"/>
    </source>
</evidence>
<dbReference type="EMBL" id="CAJNOK010003331">
    <property type="protein sequence ID" value="CAF0897127.1"/>
    <property type="molecule type" value="Genomic_DNA"/>
</dbReference>
<reference evidence="4" key="1">
    <citation type="submission" date="2021-02" db="EMBL/GenBank/DDBJ databases">
        <authorList>
            <person name="Nowell W R."/>
        </authorList>
    </citation>
    <scope>NUCLEOTIDE SEQUENCE</scope>
</reference>
<evidence type="ECO:0000313" key="4">
    <source>
        <dbReference type="EMBL" id="CAF3678373.1"/>
    </source>
</evidence>
<dbReference type="Pfam" id="PF17186">
    <property type="entry name" value="Lipocalin_9"/>
    <property type="match status" value="1"/>
</dbReference>
<comment type="caution">
    <text evidence="4">The sequence shown here is derived from an EMBL/GenBank/DDBJ whole genome shotgun (WGS) entry which is preliminary data.</text>
</comment>
<dbReference type="InterPro" id="IPR023374">
    <property type="entry name" value="AttH-like_dom_sf"/>
</dbReference>
<dbReference type="AlphaFoldDB" id="A0A8S2HSJ9"/>
<dbReference type="Gene3D" id="2.40.370.10">
    <property type="entry name" value="AttH-like domain"/>
    <property type="match status" value="2"/>
</dbReference>
<dbReference type="InterPro" id="IPR010791">
    <property type="entry name" value="AttH_dom"/>
</dbReference>